<organism evidence="8 9">
    <name type="scientific">Blastococcus colisei</name>
    <dbReference type="NCBI Taxonomy" id="1564162"/>
    <lineage>
        <taxon>Bacteria</taxon>
        <taxon>Bacillati</taxon>
        <taxon>Actinomycetota</taxon>
        <taxon>Actinomycetes</taxon>
        <taxon>Geodermatophilales</taxon>
        <taxon>Geodermatophilaceae</taxon>
        <taxon>Blastococcus</taxon>
    </lineage>
</organism>
<dbReference type="PANTHER" id="PTHR35901">
    <property type="entry name" value="RIBONUCLEASE VAPC3"/>
    <property type="match status" value="1"/>
</dbReference>
<dbReference type="GO" id="GO:0016787">
    <property type="term" value="F:hydrolase activity"/>
    <property type="evidence" value="ECO:0007669"/>
    <property type="project" value="UniProtKB-KW"/>
</dbReference>
<evidence type="ECO:0000313" key="8">
    <source>
        <dbReference type="EMBL" id="TQN42180.1"/>
    </source>
</evidence>
<dbReference type="Proteomes" id="UP000319865">
    <property type="component" value="Unassembled WGS sequence"/>
</dbReference>
<dbReference type="AlphaFoldDB" id="A0A543PDP6"/>
<comment type="caution">
    <text evidence="8">The sequence shown here is derived from an EMBL/GenBank/DDBJ whole genome shotgun (WGS) entry which is preliminary data.</text>
</comment>
<evidence type="ECO:0000256" key="2">
    <source>
        <dbReference type="ARBA" id="ARBA00022722"/>
    </source>
</evidence>
<evidence type="ECO:0000256" key="6">
    <source>
        <dbReference type="HAMAP-Rule" id="MF_00265"/>
    </source>
</evidence>
<dbReference type="HAMAP" id="MF_00265">
    <property type="entry name" value="VapC_Nob1"/>
    <property type="match status" value="1"/>
</dbReference>
<evidence type="ECO:0000256" key="1">
    <source>
        <dbReference type="ARBA" id="ARBA00022649"/>
    </source>
</evidence>
<dbReference type="RefSeq" id="WP_142024834.1">
    <property type="nucleotide sequence ID" value="NZ_VFQE01000001.1"/>
</dbReference>
<gene>
    <name evidence="6" type="primary">vapC</name>
    <name evidence="8" type="ORF">FHU33_1574</name>
</gene>
<dbReference type="InterPro" id="IPR051619">
    <property type="entry name" value="TypeII_TA_RNase_PINc/VapC"/>
</dbReference>
<keyword evidence="9" id="KW-1185">Reference proteome</keyword>
<evidence type="ECO:0000256" key="4">
    <source>
        <dbReference type="ARBA" id="ARBA00022801"/>
    </source>
</evidence>
<dbReference type="PANTHER" id="PTHR35901:SF1">
    <property type="entry name" value="EXONUCLEASE VAPC9"/>
    <property type="match status" value="1"/>
</dbReference>
<proteinExistence type="inferred from homology"/>
<keyword evidence="2 6" id="KW-0540">Nuclease</keyword>
<dbReference type="CDD" id="cd09873">
    <property type="entry name" value="PIN_Pae0151-like"/>
    <property type="match status" value="1"/>
</dbReference>
<comment type="cofactor">
    <cofactor evidence="6">
        <name>Mg(2+)</name>
        <dbReference type="ChEBI" id="CHEBI:18420"/>
    </cofactor>
</comment>
<dbReference type="Pfam" id="PF01850">
    <property type="entry name" value="PIN"/>
    <property type="match status" value="1"/>
</dbReference>
<protein>
    <recommendedName>
        <fullName evidence="6">Ribonuclease VapC</fullName>
        <shortName evidence="6">RNase VapC</shortName>
        <ecNumber evidence="6">3.1.-.-</ecNumber>
    </recommendedName>
    <alternativeName>
        <fullName evidence="6">Toxin VapC</fullName>
    </alternativeName>
</protein>
<comment type="function">
    <text evidence="6">Toxic component of a toxin-antitoxin (TA) system. An RNase.</text>
</comment>
<dbReference type="Gene3D" id="3.40.50.1010">
    <property type="entry name" value="5'-nuclease"/>
    <property type="match status" value="1"/>
</dbReference>
<dbReference type="OrthoDB" id="4377304at2"/>
<keyword evidence="6" id="KW-0800">Toxin</keyword>
<accession>A0A543PDP6</accession>
<dbReference type="GO" id="GO:0000287">
    <property type="term" value="F:magnesium ion binding"/>
    <property type="evidence" value="ECO:0007669"/>
    <property type="project" value="UniProtKB-UniRule"/>
</dbReference>
<feature type="binding site" evidence="6">
    <location>
        <position position="6"/>
    </location>
    <ligand>
        <name>Mg(2+)</name>
        <dbReference type="ChEBI" id="CHEBI:18420"/>
    </ligand>
</feature>
<evidence type="ECO:0000313" key="9">
    <source>
        <dbReference type="Proteomes" id="UP000319865"/>
    </source>
</evidence>
<sequence length="131" mass="13887">MTVVVDSSVLVAALIDDGADGEWSRARLRPASLAAPAHLFVEVSSVLRRAVLAGVIGREVAAIAHGDLVQTSITSFPFQVLAPRIWELHPTVTAYDAAYVALAEELGVPLLTLDRRLSRASGPTCDFLLPG</sequence>
<dbReference type="EMBL" id="VFQE01000001">
    <property type="protein sequence ID" value="TQN42180.1"/>
    <property type="molecule type" value="Genomic_DNA"/>
</dbReference>
<keyword evidence="5 6" id="KW-0460">Magnesium</keyword>
<feature type="domain" description="PIN" evidence="7">
    <location>
        <begin position="3"/>
        <end position="121"/>
    </location>
</feature>
<keyword evidence="4 6" id="KW-0378">Hydrolase</keyword>
<keyword evidence="3 6" id="KW-0479">Metal-binding</keyword>
<dbReference type="InterPro" id="IPR044153">
    <property type="entry name" value="PIN_Pae0151-like"/>
</dbReference>
<dbReference type="InterPro" id="IPR002716">
    <property type="entry name" value="PIN_dom"/>
</dbReference>
<dbReference type="SUPFAM" id="SSF88723">
    <property type="entry name" value="PIN domain-like"/>
    <property type="match status" value="1"/>
</dbReference>
<reference evidence="8 9" key="1">
    <citation type="submission" date="2019-06" db="EMBL/GenBank/DDBJ databases">
        <title>Sequencing the genomes of 1000 actinobacteria strains.</title>
        <authorList>
            <person name="Klenk H.-P."/>
        </authorList>
    </citation>
    <scope>NUCLEOTIDE SEQUENCE [LARGE SCALE GENOMIC DNA]</scope>
    <source>
        <strain evidence="8 9">DSM 46837</strain>
    </source>
</reference>
<feature type="binding site" evidence="6">
    <location>
        <position position="96"/>
    </location>
    <ligand>
        <name>Mg(2+)</name>
        <dbReference type="ChEBI" id="CHEBI:18420"/>
    </ligand>
</feature>
<dbReference type="GO" id="GO:0090729">
    <property type="term" value="F:toxin activity"/>
    <property type="evidence" value="ECO:0007669"/>
    <property type="project" value="UniProtKB-KW"/>
</dbReference>
<evidence type="ECO:0000256" key="3">
    <source>
        <dbReference type="ARBA" id="ARBA00022723"/>
    </source>
</evidence>
<dbReference type="InterPro" id="IPR022907">
    <property type="entry name" value="VapC_family"/>
</dbReference>
<comment type="similarity">
    <text evidence="6">Belongs to the PINc/VapC protein family.</text>
</comment>
<dbReference type="InterPro" id="IPR029060">
    <property type="entry name" value="PIN-like_dom_sf"/>
</dbReference>
<evidence type="ECO:0000259" key="7">
    <source>
        <dbReference type="Pfam" id="PF01850"/>
    </source>
</evidence>
<evidence type="ECO:0000256" key="5">
    <source>
        <dbReference type="ARBA" id="ARBA00022842"/>
    </source>
</evidence>
<keyword evidence="1 6" id="KW-1277">Toxin-antitoxin system</keyword>
<dbReference type="GO" id="GO:0004540">
    <property type="term" value="F:RNA nuclease activity"/>
    <property type="evidence" value="ECO:0007669"/>
    <property type="project" value="InterPro"/>
</dbReference>
<dbReference type="EC" id="3.1.-.-" evidence="6"/>
<name>A0A543PDP6_9ACTN</name>